<evidence type="ECO:0000313" key="3">
    <source>
        <dbReference type="Proteomes" id="UP000539111"/>
    </source>
</evidence>
<name>A0A7Z0D4P9_9MICO</name>
<proteinExistence type="predicted"/>
<comment type="caution">
    <text evidence="2">The sequence shown here is derived from an EMBL/GenBank/DDBJ whole genome shotgun (WGS) entry which is preliminary data.</text>
</comment>
<dbReference type="Proteomes" id="UP000539111">
    <property type="component" value="Unassembled WGS sequence"/>
</dbReference>
<sequence length="72" mass="8697">MTLFDEFAINEIISDRQSQDYCGFYLDLYAEFRKDRNADKEPMNDDVVFEFELVKQVEINIDYILVLAEKYR</sequence>
<organism evidence="2 3">
    <name type="scientific">Spelaeicoccus albus</name>
    <dbReference type="NCBI Taxonomy" id="1280376"/>
    <lineage>
        <taxon>Bacteria</taxon>
        <taxon>Bacillati</taxon>
        <taxon>Actinomycetota</taxon>
        <taxon>Actinomycetes</taxon>
        <taxon>Micrococcales</taxon>
        <taxon>Brevibacteriaceae</taxon>
        <taxon>Spelaeicoccus</taxon>
    </lineage>
</organism>
<keyword evidence="3" id="KW-1185">Reference proteome</keyword>
<dbReference type="EMBL" id="JACBZP010000001">
    <property type="protein sequence ID" value="NYI68816.1"/>
    <property type="molecule type" value="Genomic_DNA"/>
</dbReference>
<evidence type="ECO:0000313" key="2">
    <source>
        <dbReference type="EMBL" id="NYI68816.1"/>
    </source>
</evidence>
<reference evidence="2 3" key="1">
    <citation type="submission" date="2020-07" db="EMBL/GenBank/DDBJ databases">
        <title>Sequencing the genomes of 1000 actinobacteria strains.</title>
        <authorList>
            <person name="Klenk H.-P."/>
        </authorList>
    </citation>
    <scope>NUCLEOTIDE SEQUENCE [LARGE SCALE GENOMIC DNA]</scope>
    <source>
        <strain evidence="2 3">DSM 26341</strain>
    </source>
</reference>
<gene>
    <name evidence="2" type="ORF">BJY26_003122</name>
</gene>
<evidence type="ECO:0000259" key="1">
    <source>
        <dbReference type="Pfam" id="PF12008"/>
    </source>
</evidence>
<accession>A0A7Z0D4P9</accession>
<protein>
    <submittedName>
        <fullName evidence="2">Type I site-specific restriction-modification system R (Restriction) subunit</fullName>
    </submittedName>
</protein>
<dbReference type="InterPro" id="IPR022625">
    <property type="entry name" value="TypeI_RM_Rsu_C"/>
</dbReference>
<dbReference type="Pfam" id="PF12008">
    <property type="entry name" value="EcoR124_C"/>
    <property type="match status" value="1"/>
</dbReference>
<dbReference type="AlphaFoldDB" id="A0A7Z0D4P9"/>
<dbReference type="Gene3D" id="1.20.58.2040">
    <property type="match status" value="1"/>
</dbReference>
<feature type="domain" description="Type I restriction enzyme R protein C-terminal" evidence="1">
    <location>
        <begin position="3"/>
        <end position="72"/>
    </location>
</feature>